<dbReference type="GO" id="GO:0005886">
    <property type="term" value="C:plasma membrane"/>
    <property type="evidence" value="ECO:0007669"/>
    <property type="project" value="TreeGrafter"/>
</dbReference>
<dbReference type="GO" id="GO:0005524">
    <property type="term" value="F:ATP binding"/>
    <property type="evidence" value="ECO:0007669"/>
    <property type="project" value="UniProtKB-KW"/>
</dbReference>
<name>A0A2I0QS69_9BACI</name>
<dbReference type="InterPro" id="IPR003593">
    <property type="entry name" value="AAA+_ATPase"/>
</dbReference>
<evidence type="ECO:0000256" key="3">
    <source>
        <dbReference type="ARBA" id="ARBA00022840"/>
    </source>
</evidence>
<comment type="similarity">
    <text evidence="1">Belongs to the GSP E family.</text>
</comment>
<evidence type="ECO:0000313" key="6">
    <source>
        <dbReference type="Proteomes" id="UP000243524"/>
    </source>
</evidence>
<protein>
    <submittedName>
        <fullName evidence="5">Type II secretion system protein GspE</fullName>
    </submittedName>
</protein>
<sequence length="552" mass="62694">MAKQTKLRLGELLVQEELITNEQLEDALENKSPKQKLGDRLIQSGYITELQLVEVLQQQLDIPQVRLYNYPFDHSILNLVPKNYARENLVIPLKREKNKLHIALADPLDYFVINDLRLSTGFAIEPVIATKDEIKQSILKLYEREDFTEEFEDQYQEDHVQDLTIEEEASPVVKLMNQMIHQAVVEKASDIHVDPQEDRVVIRFRVDGTLKTDQSLAKSVQSSLTTRIKIMAGLDITEQRVPQDGRIKRKVEGRDIDLRVSTLPTIFGEKIVIRVLDIMSVSNHLEELGFEEKNLNSFIKMIEQPYGIVLLTGPTGSGKTSTMYAALTRLNKEETNIITVEDPVEYQLDGVNQIQVNSKVGLTFASGLRSILRQDPDIIMVGEIRDNDTANMAVRASITGHLVLSTLHTNDSIGAISRLLNMDVEMFLVGSSLNGIVAQRLVRRICRDCAIEMEPTVREQEIFNKYHMDTPKIMRGRGCPTCNMTGYRGRTAIHEVLYIDDNIREAVLNNKSSVEIEKIAVEKGFTYLFEDGLRKVQQGITTTEEIFRVAAE</sequence>
<gene>
    <name evidence="5" type="ORF">CEY16_14130</name>
</gene>
<keyword evidence="6" id="KW-1185">Reference proteome</keyword>
<dbReference type="EMBL" id="PJNH01000004">
    <property type="protein sequence ID" value="PKR76940.1"/>
    <property type="molecule type" value="Genomic_DNA"/>
</dbReference>
<reference evidence="5 6" key="1">
    <citation type="submission" date="2017-06" db="EMBL/GenBank/DDBJ databases">
        <title>the draft geome sequence of Illustriluteabacillus marina B3227.</title>
        <authorList>
            <person name="He R.-H."/>
            <person name="Du Z.-J."/>
        </authorList>
    </citation>
    <scope>NUCLEOTIDE SEQUENCE [LARGE SCALE GENOMIC DNA]</scope>
    <source>
        <strain evidence="5 6">B3227</strain>
    </source>
</reference>
<dbReference type="OrthoDB" id="9808272at2"/>
<dbReference type="InterPro" id="IPR037257">
    <property type="entry name" value="T2SS_E_N_sf"/>
</dbReference>
<dbReference type="Proteomes" id="UP000243524">
    <property type="component" value="Unassembled WGS sequence"/>
</dbReference>
<dbReference type="FunFam" id="3.30.300.160:FF:000002">
    <property type="entry name" value="Type II secretion system protein E"/>
    <property type="match status" value="1"/>
</dbReference>
<dbReference type="Pfam" id="PF05157">
    <property type="entry name" value="MshEN"/>
    <property type="match status" value="1"/>
</dbReference>
<evidence type="ECO:0000256" key="1">
    <source>
        <dbReference type="ARBA" id="ARBA00006611"/>
    </source>
</evidence>
<dbReference type="GO" id="GO:0016887">
    <property type="term" value="F:ATP hydrolysis activity"/>
    <property type="evidence" value="ECO:0007669"/>
    <property type="project" value="TreeGrafter"/>
</dbReference>
<dbReference type="RefSeq" id="WP_101332690.1">
    <property type="nucleotide sequence ID" value="NZ_PJNH01000004.1"/>
</dbReference>
<dbReference type="FunFam" id="3.40.50.300:FF:000398">
    <property type="entry name" value="Type IV pilus assembly ATPase PilB"/>
    <property type="match status" value="1"/>
</dbReference>
<evidence type="ECO:0000313" key="5">
    <source>
        <dbReference type="EMBL" id="PKR76940.1"/>
    </source>
</evidence>
<proteinExistence type="inferred from homology"/>
<organism evidence="5 6">
    <name type="scientific">Halalkalibacillus sediminis</name>
    <dbReference type="NCBI Taxonomy" id="2018042"/>
    <lineage>
        <taxon>Bacteria</taxon>
        <taxon>Bacillati</taxon>
        <taxon>Bacillota</taxon>
        <taxon>Bacilli</taxon>
        <taxon>Bacillales</taxon>
        <taxon>Bacillaceae</taxon>
        <taxon>Halalkalibacillus</taxon>
    </lineage>
</organism>
<dbReference type="PROSITE" id="PS00662">
    <property type="entry name" value="T2SP_E"/>
    <property type="match status" value="1"/>
</dbReference>
<dbReference type="InterPro" id="IPR027417">
    <property type="entry name" value="P-loop_NTPase"/>
</dbReference>
<dbReference type="PANTHER" id="PTHR30258">
    <property type="entry name" value="TYPE II SECRETION SYSTEM PROTEIN GSPE-RELATED"/>
    <property type="match status" value="1"/>
</dbReference>
<dbReference type="Gene3D" id="3.30.450.90">
    <property type="match status" value="1"/>
</dbReference>
<dbReference type="Pfam" id="PF00437">
    <property type="entry name" value="T2SSE"/>
    <property type="match status" value="1"/>
</dbReference>
<keyword evidence="2" id="KW-0547">Nucleotide-binding</keyword>
<accession>A0A2I0QS69</accession>
<keyword evidence="3" id="KW-0067">ATP-binding</keyword>
<dbReference type="Gene3D" id="3.30.300.160">
    <property type="entry name" value="Type II secretion system, protein E, N-terminal domain"/>
    <property type="match status" value="1"/>
</dbReference>
<evidence type="ECO:0000256" key="2">
    <source>
        <dbReference type="ARBA" id="ARBA00022741"/>
    </source>
</evidence>
<comment type="caution">
    <text evidence="5">The sequence shown here is derived from an EMBL/GenBank/DDBJ whole genome shotgun (WGS) entry which is preliminary data.</text>
</comment>
<dbReference type="PANTHER" id="PTHR30258:SF1">
    <property type="entry name" value="PROTEIN TRANSPORT PROTEIN HOFB HOMOLOG"/>
    <property type="match status" value="1"/>
</dbReference>
<dbReference type="Gene3D" id="3.40.50.300">
    <property type="entry name" value="P-loop containing nucleotide triphosphate hydrolases"/>
    <property type="match status" value="1"/>
</dbReference>
<dbReference type="CDD" id="cd01129">
    <property type="entry name" value="PulE-GspE-like"/>
    <property type="match status" value="1"/>
</dbReference>
<dbReference type="AlphaFoldDB" id="A0A2I0QS69"/>
<dbReference type="SUPFAM" id="SSF160246">
    <property type="entry name" value="EspE N-terminal domain-like"/>
    <property type="match status" value="1"/>
</dbReference>
<dbReference type="FunFam" id="3.30.450.90:FF:000001">
    <property type="entry name" value="Type II secretion system ATPase GspE"/>
    <property type="match status" value="1"/>
</dbReference>
<feature type="domain" description="Bacterial type II secretion system protein E" evidence="4">
    <location>
        <begin position="372"/>
        <end position="386"/>
    </location>
</feature>
<dbReference type="InterPro" id="IPR001482">
    <property type="entry name" value="T2SS/T4SS_dom"/>
</dbReference>
<evidence type="ECO:0000259" key="4">
    <source>
        <dbReference type="PROSITE" id="PS00662"/>
    </source>
</evidence>
<dbReference type="InterPro" id="IPR007831">
    <property type="entry name" value="T2SS_GspE_N"/>
</dbReference>
<dbReference type="SMART" id="SM00382">
    <property type="entry name" value="AAA"/>
    <property type="match status" value="1"/>
</dbReference>
<dbReference type="SUPFAM" id="SSF52540">
    <property type="entry name" value="P-loop containing nucleoside triphosphate hydrolases"/>
    <property type="match status" value="1"/>
</dbReference>